<proteinExistence type="predicted"/>
<comment type="caution">
    <text evidence="1">The sequence shown here is derived from an EMBL/GenBank/DDBJ whole genome shotgun (WGS) entry which is preliminary data.</text>
</comment>
<sequence>MVTHPTPTSGSSAPKFTIETTRSSSLIKAKPIDSKVYKSFLSRITGTIKMEIYPCCERKVTEQVNKHKYHHNSNAMTMLFFLVDASVMQFKWFHILQVIRHKSIISIPEQQYQLYLAMKGDPLLQQQDIAIWKLLPMNLRRPGGECAKGRRRSELRSQYVSGESSSDKKSVEEPARIVLSCSLRITKITPLVQVVQREYLEAPALSLINQDLLYLKKGNSGPEKIVLSLHKFPAIVFNDDDIEERTSRWVNKCIKKFNPYARYGVENWKNPHAKIFYIRRHKEPVRPKEEIYSNSKIVQVIKTYWELGHEHKFITKIVAK</sequence>
<reference evidence="1" key="2">
    <citation type="submission" date="2022-01" db="EMBL/GenBank/DDBJ databases">
        <authorList>
            <person name="Yamashiro T."/>
            <person name="Shiraishi A."/>
            <person name="Satake H."/>
            <person name="Nakayama K."/>
        </authorList>
    </citation>
    <scope>NUCLEOTIDE SEQUENCE</scope>
</reference>
<accession>A0ABQ5CHU1</accession>
<dbReference type="Proteomes" id="UP001151760">
    <property type="component" value="Unassembled WGS sequence"/>
</dbReference>
<name>A0ABQ5CHU1_9ASTR</name>
<protein>
    <submittedName>
        <fullName evidence="1">Uncharacterized protein</fullName>
    </submittedName>
</protein>
<keyword evidence="2" id="KW-1185">Reference proteome</keyword>
<evidence type="ECO:0000313" key="2">
    <source>
        <dbReference type="Proteomes" id="UP001151760"/>
    </source>
</evidence>
<dbReference type="EMBL" id="BQNB010014304">
    <property type="protein sequence ID" value="GJT26575.1"/>
    <property type="molecule type" value="Genomic_DNA"/>
</dbReference>
<reference evidence="1" key="1">
    <citation type="journal article" date="2022" name="Int. J. Mol. Sci.">
        <title>Draft Genome of Tanacetum Coccineum: Genomic Comparison of Closely Related Tanacetum-Family Plants.</title>
        <authorList>
            <person name="Yamashiro T."/>
            <person name="Shiraishi A."/>
            <person name="Nakayama K."/>
            <person name="Satake H."/>
        </authorList>
    </citation>
    <scope>NUCLEOTIDE SEQUENCE</scope>
</reference>
<gene>
    <name evidence="1" type="ORF">Tco_0906850</name>
</gene>
<organism evidence="1 2">
    <name type="scientific">Tanacetum coccineum</name>
    <dbReference type="NCBI Taxonomy" id="301880"/>
    <lineage>
        <taxon>Eukaryota</taxon>
        <taxon>Viridiplantae</taxon>
        <taxon>Streptophyta</taxon>
        <taxon>Embryophyta</taxon>
        <taxon>Tracheophyta</taxon>
        <taxon>Spermatophyta</taxon>
        <taxon>Magnoliopsida</taxon>
        <taxon>eudicotyledons</taxon>
        <taxon>Gunneridae</taxon>
        <taxon>Pentapetalae</taxon>
        <taxon>asterids</taxon>
        <taxon>campanulids</taxon>
        <taxon>Asterales</taxon>
        <taxon>Asteraceae</taxon>
        <taxon>Asteroideae</taxon>
        <taxon>Anthemideae</taxon>
        <taxon>Anthemidinae</taxon>
        <taxon>Tanacetum</taxon>
    </lineage>
</organism>
<evidence type="ECO:0000313" key="1">
    <source>
        <dbReference type="EMBL" id="GJT26575.1"/>
    </source>
</evidence>